<dbReference type="InterPro" id="IPR017452">
    <property type="entry name" value="GPCR_Rhodpsn_7TM"/>
</dbReference>
<evidence type="ECO:0000259" key="10">
    <source>
        <dbReference type="PROSITE" id="PS50262"/>
    </source>
</evidence>
<feature type="transmembrane region" description="Helical" evidence="9">
    <location>
        <begin position="130"/>
        <end position="156"/>
    </location>
</feature>
<dbReference type="SUPFAM" id="SSF81321">
    <property type="entry name" value="Family A G protein-coupled receptor-like"/>
    <property type="match status" value="1"/>
</dbReference>
<keyword evidence="2" id="KW-1003">Cell membrane</keyword>
<keyword evidence="6 9" id="KW-0472">Membrane</keyword>
<protein>
    <recommendedName>
        <fullName evidence="10">G-protein coupled receptors family 1 profile domain-containing protein</fullName>
    </recommendedName>
</protein>
<reference evidence="11 12" key="1">
    <citation type="submission" date="2023-09" db="EMBL/GenBank/DDBJ databases">
        <authorList>
            <person name="Wang M."/>
        </authorList>
    </citation>
    <scope>NUCLEOTIDE SEQUENCE [LARGE SCALE GENOMIC DNA]</scope>
    <source>
        <strain evidence="11">GT-2023</strain>
        <tissue evidence="11">Liver</tissue>
    </source>
</reference>
<dbReference type="Proteomes" id="UP001558613">
    <property type="component" value="Unassembled WGS sequence"/>
</dbReference>
<keyword evidence="8" id="KW-0807">Transducer</keyword>
<keyword evidence="12" id="KW-1185">Reference proteome</keyword>
<keyword evidence="7" id="KW-0675">Receptor</keyword>
<dbReference type="PANTHER" id="PTHR24247">
    <property type="entry name" value="5-HYDROXYTRYPTAMINE RECEPTOR"/>
    <property type="match status" value="1"/>
</dbReference>
<evidence type="ECO:0000256" key="3">
    <source>
        <dbReference type="ARBA" id="ARBA00022692"/>
    </source>
</evidence>
<evidence type="ECO:0000256" key="5">
    <source>
        <dbReference type="ARBA" id="ARBA00023040"/>
    </source>
</evidence>
<gene>
    <name evidence="11" type="ORF">QQF64_033233</name>
</gene>
<dbReference type="PROSITE" id="PS50262">
    <property type="entry name" value="G_PROTEIN_RECEP_F1_2"/>
    <property type="match status" value="1"/>
</dbReference>
<evidence type="ECO:0000256" key="7">
    <source>
        <dbReference type="ARBA" id="ARBA00023170"/>
    </source>
</evidence>
<dbReference type="PRINTS" id="PR00237">
    <property type="entry name" value="GPCRRHODOPSN"/>
</dbReference>
<dbReference type="InterPro" id="IPR000276">
    <property type="entry name" value="GPCR_Rhodpsn"/>
</dbReference>
<dbReference type="Gene3D" id="1.20.1070.10">
    <property type="entry name" value="Rhodopsin 7-helix transmembrane proteins"/>
    <property type="match status" value="1"/>
</dbReference>
<comment type="caution">
    <text evidence="11">The sequence shown here is derived from an EMBL/GenBank/DDBJ whole genome shotgun (WGS) entry which is preliminary data.</text>
</comment>
<proteinExistence type="predicted"/>
<keyword evidence="3 9" id="KW-0812">Transmembrane</keyword>
<evidence type="ECO:0000256" key="9">
    <source>
        <dbReference type="SAM" id="Phobius"/>
    </source>
</evidence>
<keyword evidence="5" id="KW-0297">G-protein coupled receptor</keyword>
<name>A0ABR3MT96_9TELE</name>
<feature type="transmembrane region" description="Helical" evidence="9">
    <location>
        <begin position="95"/>
        <end position="118"/>
    </location>
</feature>
<sequence length="176" mass="19345">MNLHANISKPVPKSVFTSSNLMPFDPDTWTPSADIMLGNVVRNSSFGCNRSWADTEASLFPNLSISSTSSEKTEPLSWQRCNGETSKEELVRKNWAALLILVVVIITVTGNILVIMAVNLERKLQNATNYFLMSLAVADMLLGLLVMPVSMVTIVYGESTLILTAVIDYVGSDVWM</sequence>
<keyword evidence="4 9" id="KW-1133">Transmembrane helix</keyword>
<evidence type="ECO:0000313" key="11">
    <source>
        <dbReference type="EMBL" id="KAL1267870.1"/>
    </source>
</evidence>
<comment type="subcellular location">
    <subcellularLocation>
        <location evidence="1">Cell membrane</location>
        <topology evidence="1">Multi-pass membrane protein</topology>
    </subcellularLocation>
</comment>
<accession>A0ABR3MT96</accession>
<dbReference type="Pfam" id="PF00001">
    <property type="entry name" value="7tm_1"/>
    <property type="match status" value="1"/>
</dbReference>
<evidence type="ECO:0000256" key="4">
    <source>
        <dbReference type="ARBA" id="ARBA00022989"/>
    </source>
</evidence>
<dbReference type="PANTHER" id="PTHR24247:SF30">
    <property type="entry name" value="5-HYDROXYTRYPTAMINE RECEPTOR 2A"/>
    <property type="match status" value="1"/>
</dbReference>
<evidence type="ECO:0000256" key="1">
    <source>
        <dbReference type="ARBA" id="ARBA00004651"/>
    </source>
</evidence>
<evidence type="ECO:0000256" key="6">
    <source>
        <dbReference type="ARBA" id="ARBA00023136"/>
    </source>
</evidence>
<organism evidence="11 12">
    <name type="scientific">Cirrhinus molitorella</name>
    <name type="common">mud carp</name>
    <dbReference type="NCBI Taxonomy" id="172907"/>
    <lineage>
        <taxon>Eukaryota</taxon>
        <taxon>Metazoa</taxon>
        <taxon>Chordata</taxon>
        <taxon>Craniata</taxon>
        <taxon>Vertebrata</taxon>
        <taxon>Euteleostomi</taxon>
        <taxon>Actinopterygii</taxon>
        <taxon>Neopterygii</taxon>
        <taxon>Teleostei</taxon>
        <taxon>Ostariophysi</taxon>
        <taxon>Cypriniformes</taxon>
        <taxon>Cyprinidae</taxon>
        <taxon>Labeoninae</taxon>
        <taxon>Labeonini</taxon>
        <taxon>Cirrhinus</taxon>
    </lineage>
</organism>
<feature type="domain" description="G-protein coupled receptors family 1 profile" evidence="10">
    <location>
        <begin position="110"/>
        <end position="176"/>
    </location>
</feature>
<dbReference type="EMBL" id="JAYMGO010000009">
    <property type="protein sequence ID" value="KAL1267870.1"/>
    <property type="molecule type" value="Genomic_DNA"/>
</dbReference>
<evidence type="ECO:0000256" key="2">
    <source>
        <dbReference type="ARBA" id="ARBA00022475"/>
    </source>
</evidence>
<evidence type="ECO:0000256" key="8">
    <source>
        <dbReference type="ARBA" id="ARBA00023224"/>
    </source>
</evidence>
<evidence type="ECO:0000313" key="12">
    <source>
        <dbReference type="Proteomes" id="UP001558613"/>
    </source>
</evidence>